<dbReference type="InterPro" id="IPR036378">
    <property type="entry name" value="FAS1_dom_sf"/>
</dbReference>
<evidence type="ECO:0000259" key="3">
    <source>
        <dbReference type="PROSITE" id="PS50213"/>
    </source>
</evidence>
<sequence>MYSETLVALLLATGALAQDGQRSLTEALASNNASLSSLSRLIGTLPSGVVEQLNQASNITILAPNNDALADFISNSTEAIAADPGLVTAVLNYHILNGTFYESNLTSSSTAQFVPTLLTNETYTRVTGGQRVEVISSDDGVTVYTALKEASKVVETNLNFTGGTIHIIDRVLSVPQGIASTLRDANLTAALGAVQKANLSDSLSEASDITVFAPNNEAFARIASLGGDLNETMLQSILSYHVIQGEVLYSDQIENTTVQSLDNSTDLTISVIDGSVFVNNAEVVIQDVLISNGVVHVINNVLNPGNATVSPDPTASTPAPAFTDGTTASGGENPFTSGVEGPTTTAPVATGANPGAGGAGGSGDAGGGEATSTSEEAAMPMRTGAVGIAALFGAGVVAFNM</sequence>
<feature type="compositionally biased region" description="Low complexity" evidence="1">
    <location>
        <begin position="341"/>
        <end position="353"/>
    </location>
</feature>
<evidence type="ECO:0000256" key="2">
    <source>
        <dbReference type="SAM" id="SignalP"/>
    </source>
</evidence>
<feature type="signal peptide" evidence="2">
    <location>
        <begin position="1"/>
        <end position="17"/>
    </location>
</feature>
<protein>
    <submittedName>
        <fullName evidence="4">FAS1 domain-containing protein</fullName>
    </submittedName>
</protein>
<dbReference type="Pfam" id="PF02469">
    <property type="entry name" value="Fasciclin"/>
    <property type="match status" value="2"/>
</dbReference>
<accession>A0A8K0T2Q7</accession>
<feature type="region of interest" description="Disordered" evidence="1">
    <location>
        <begin position="306"/>
        <end position="375"/>
    </location>
</feature>
<dbReference type="PROSITE" id="PS50213">
    <property type="entry name" value="FAS1"/>
    <property type="match status" value="2"/>
</dbReference>
<dbReference type="GO" id="GO:0000329">
    <property type="term" value="C:fungal-type vacuole membrane"/>
    <property type="evidence" value="ECO:0007669"/>
    <property type="project" value="TreeGrafter"/>
</dbReference>
<organism evidence="4 5">
    <name type="scientific">Plectosphaerella cucumerina</name>
    <dbReference type="NCBI Taxonomy" id="40658"/>
    <lineage>
        <taxon>Eukaryota</taxon>
        <taxon>Fungi</taxon>
        <taxon>Dikarya</taxon>
        <taxon>Ascomycota</taxon>
        <taxon>Pezizomycotina</taxon>
        <taxon>Sordariomycetes</taxon>
        <taxon>Hypocreomycetidae</taxon>
        <taxon>Glomerellales</taxon>
        <taxon>Plectosphaerellaceae</taxon>
        <taxon>Plectosphaerella</taxon>
    </lineage>
</organism>
<evidence type="ECO:0000313" key="5">
    <source>
        <dbReference type="Proteomes" id="UP000813385"/>
    </source>
</evidence>
<keyword evidence="5" id="KW-1185">Reference proteome</keyword>
<dbReference type="AlphaFoldDB" id="A0A8K0T2Q7"/>
<dbReference type="PANTHER" id="PTHR10900">
    <property type="entry name" value="PERIOSTIN-RELATED"/>
    <property type="match status" value="1"/>
</dbReference>
<dbReference type="PANTHER" id="PTHR10900:SF77">
    <property type="entry name" value="FI19380P1"/>
    <property type="match status" value="1"/>
</dbReference>
<evidence type="ECO:0000313" key="4">
    <source>
        <dbReference type="EMBL" id="KAH7349255.1"/>
    </source>
</evidence>
<dbReference type="EMBL" id="JAGPXD010000006">
    <property type="protein sequence ID" value="KAH7349255.1"/>
    <property type="molecule type" value="Genomic_DNA"/>
</dbReference>
<feature type="compositionally biased region" description="Low complexity" evidence="1">
    <location>
        <begin position="307"/>
        <end position="324"/>
    </location>
</feature>
<dbReference type="SUPFAM" id="SSF82153">
    <property type="entry name" value="FAS1 domain"/>
    <property type="match status" value="2"/>
</dbReference>
<comment type="caution">
    <text evidence="4">The sequence shown here is derived from an EMBL/GenBank/DDBJ whole genome shotgun (WGS) entry which is preliminary data.</text>
</comment>
<name>A0A8K0T2Q7_9PEZI</name>
<feature type="domain" description="FAS1" evidence="3">
    <location>
        <begin position="174"/>
        <end position="302"/>
    </location>
</feature>
<dbReference type="InterPro" id="IPR000782">
    <property type="entry name" value="FAS1_domain"/>
</dbReference>
<feature type="chain" id="PRO_5035458462" evidence="2">
    <location>
        <begin position="18"/>
        <end position="401"/>
    </location>
</feature>
<keyword evidence="2" id="KW-0732">Signal</keyword>
<dbReference type="GO" id="GO:0016236">
    <property type="term" value="P:macroautophagy"/>
    <property type="evidence" value="ECO:0007669"/>
    <property type="project" value="TreeGrafter"/>
</dbReference>
<dbReference type="InterPro" id="IPR050904">
    <property type="entry name" value="Adhesion/Biosynth-related"/>
</dbReference>
<feature type="compositionally biased region" description="Gly residues" evidence="1">
    <location>
        <begin position="354"/>
        <end position="369"/>
    </location>
</feature>
<dbReference type="FunFam" id="2.30.180.10:FF:000032">
    <property type="entry name" value="Fasciclin domain-containing protein, putative"/>
    <property type="match status" value="1"/>
</dbReference>
<dbReference type="OrthoDB" id="286301at2759"/>
<reference evidence="4" key="1">
    <citation type="journal article" date="2021" name="Nat. Commun.">
        <title>Genetic determinants of endophytism in the Arabidopsis root mycobiome.</title>
        <authorList>
            <person name="Mesny F."/>
            <person name="Miyauchi S."/>
            <person name="Thiergart T."/>
            <person name="Pickel B."/>
            <person name="Atanasova L."/>
            <person name="Karlsson M."/>
            <person name="Huettel B."/>
            <person name="Barry K.W."/>
            <person name="Haridas S."/>
            <person name="Chen C."/>
            <person name="Bauer D."/>
            <person name="Andreopoulos W."/>
            <person name="Pangilinan J."/>
            <person name="LaButti K."/>
            <person name="Riley R."/>
            <person name="Lipzen A."/>
            <person name="Clum A."/>
            <person name="Drula E."/>
            <person name="Henrissat B."/>
            <person name="Kohler A."/>
            <person name="Grigoriev I.V."/>
            <person name="Martin F.M."/>
            <person name="Hacquard S."/>
        </authorList>
    </citation>
    <scope>NUCLEOTIDE SEQUENCE</scope>
    <source>
        <strain evidence="4">MPI-CAGE-AT-0016</strain>
    </source>
</reference>
<feature type="domain" description="FAS1" evidence="3">
    <location>
        <begin position="22"/>
        <end position="172"/>
    </location>
</feature>
<evidence type="ECO:0000256" key="1">
    <source>
        <dbReference type="SAM" id="MobiDB-lite"/>
    </source>
</evidence>
<dbReference type="Gene3D" id="2.30.180.10">
    <property type="entry name" value="FAS1 domain"/>
    <property type="match status" value="2"/>
</dbReference>
<dbReference type="Proteomes" id="UP000813385">
    <property type="component" value="Unassembled WGS sequence"/>
</dbReference>
<gene>
    <name evidence="4" type="ORF">B0T11DRAFT_129090</name>
</gene>
<proteinExistence type="predicted"/>
<dbReference type="SMART" id="SM00554">
    <property type="entry name" value="FAS1"/>
    <property type="match status" value="2"/>
</dbReference>
<feature type="compositionally biased region" description="Polar residues" evidence="1">
    <location>
        <begin position="325"/>
        <end position="336"/>
    </location>
</feature>